<dbReference type="GO" id="GO:0009252">
    <property type="term" value="P:peptidoglycan biosynthetic process"/>
    <property type="evidence" value="ECO:0007669"/>
    <property type="project" value="UniProtKB-UniPathway"/>
</dbReference>
<evidence type="ECO:0000256" key="11">
    <source>
        <dbReference type="ARBA" id="ARBA00049902"/>
    </source>
</evidence>
<keyword evidence="16" id="KW-1185">Reference proteome</keyword>
<evidence type="ECO:0000256" key="9">
    <source>
        <dbReference type="ARBA" id="ARBA00023268"/>
    </source>
</evidence>
<keyword evidence="6" id="KW-0328">Glycosyltransferase</keyword>
<dbReference type="Gene3D" id="1.10.3810.10">
    <property type="entry name" value="Biosynthetic peptidoglycan transglycosylase-like"/>
    <property type="match status" value="1"/>
</dbReference>
<dbReference type="GO" id="GO:0008955">
    <property type="term" value="F:peptidoglycan glycosyltransferase activity"/>
    <property type="evidence" value="ECO:0007669"/>
    <property type="project" value="UniProtKB-EC"/>
</dbReference>
<dbReference type="Pfam" id="PF00905">
    <property type="entry name" value="Transpeptidase"/>
    <property type="match status" value="1"/>
</dbReference>
<dbReference type="RefSeq" id="WP_110018479.1">
    <property type="nucleotide sequence ID" value="NZ_QGTJ01000005.1"/>
</dbReference>
<feature type="domain" description="Penicillin-binding C-terminal" evidence="14">
    <location>
        <begin position="598"/>
        <end position="679"/>
    </location>
</feature>
<protein>
    <recommendedName>
        <fullName evidence="10">peptidoglycan glycosyltransferase</fullName>
        <ecNumber evidence="10">2.4.99.28</ecNumber>
    </recommendedName>
</protein>
<keyword evidence="5" id="KW-0645">Protease</keyword>
<dbReference type="OrthoDB" id="9766909at2"/>
<organism evidence="15 16">
    <name type="scientific">Plasticicumulans acidivorans</name>
    <dbReference type="NCBI Taxonomy" id="886464"/>
    <lineage>
        <taxon>Bacteria</taxon>
        <taxon>Pseudomonadati</taxon>
        <taxon>Pseudomonadota</taxon>
        <taxon>Gammaproteobacteria</taxon>
        <taxon>Candidatus Competibacteraceae</taxon>
        <taxon>Plasticicumulans</taxon>
    </lineage>
</organism>
<dbReference type="InterPro" id="IPR011815">
    <property type="entry name" value="PBP_1c"/>
</dbReference>
<evidence type="ECO:0000313" key="15">
    <source>
        <dbReference type="EMBL" id="PWV61693.1"/>
    </source>
</evidence>
<comment type="similarity">
    <text evidence="2">In the C-terminal section; belongs to the transpeptidase family.</text>
</comment>
<evidence type="ECO:0000256" key="5">
    <source>
        <dbReference type="ARBA" id="ARBA00022670"/>
    </source>
</evidence>
<dbReference type="InterPro" id="IPR009647">
    <property type="entry name" value="PBP_C"/>
</dbReference>
<evidence type="ECO:0000256" key="6">
    <source>
        <dbReference type="ARBA" id="ARBA00022676"/>
    </source>
</evidence>
<evidence type="ECO:0000259" key="13">
    <source>
        <dbReference type="Pfam" id="PF00912"/>
    </source>
</evidence>
<dbReference type="InterPro" id="IPR036950">
    <property type="entry name" value="PBP_transglycosylase"/>
</dbReference>
<dbReference type="NCBIfam" id="TIGR02073">
    <property type="entry name" value="PBP_1c"/>
    <property type="match status" value="1"/>
</dbReference>
<evidence type="ECO:0000256" key="3">
    <source>
        <dbReference type="ARBA" id="ARBA00007739"/>
    </source>
</evidence>
<accession>A0A317MUP2</accession>
<evidence type="ECO:0000313" key="16">
    <source>
        <dbReference type="Proteomes" id="UP000246569"/>
    </source>
</evidence>
<dbReference type="GO" id="GO:0006508">
    <property type="term" value="P:proteolysis"/>
    <property type="evidence" value="ECO:0007669"/>
    <property type="project" value="UniProtKB-KW"/>
</dbReference>
<feature type="domain" description="Glycosyl transferase family 51" evidence="13">
    <location>
        <begin position="65"/>
        <end position="231"/>
    </location>
</feature>
<evidence type="ECO:0000256" key="2">
    <source>
        <dbReference type="ARBA" id="ARBA00007090"/>
    </source>
</evidence>
<dbReference type="Pfam" id="PF06832">
    <property type="entry name" value="BiPBP_C"/>
    <property type="match status" value="1"/>
</dbReference>
<dbReference type="GO" id="GO:0004180">
    <property type="term" value="F:carboxypeptidase activity"/>
    <property type="evidence" value="ECO:0007669"/>
    <property type="project" value="UniProtKB-KW"/>
</dbReference>
<evidence type="ECO:0000256" key="7">
    <source>
        <dbReference type="ARBA" id="ARBA00022679"/>
    </source>
</evidence>
<feature type="domain" description="Penicillin-binding protein transpeptidase" evidence="12">
    <location>
        <begin position="306"/>
        <end position="422"/>
    </location>
</feature>
<dbReference type="SUPFAM" id="SSF56601">
    <property type="entry name" value="beta-lactamase/transpeptidase-like"/>
    <property type="match status" value="1"/>
</dbReference>
<dbReference type="GO" id="GO:0030288">
    <property type="term" value="C:outer membrane-bounded periplasmic space"/>
    <property type="evidence" value="ECO:0007669"/>
    <property type="project" value="TreeGrafter"/>
</dbReference>
<dbReference type="GO" id="GO:0008658">
    <property type="term" value="F:penicillin binding"/>
    <property type="evidence" value="ECO:0007669"/>
    <property type="project" value="InterPro"/>
</dbReference>
<keyword evidence="9" id="KW-0511">Multifunctional enzyme</keyword>
<sequence>MADPVRTPARWRRCLLAVGGGLGLLLAAALLADRLAPLPLARLDALSPSLLDADGRLLHVALASDDHWRLQLAPEQVDANFVRALIAFEDRRFWSHPGVDPLALLRAAGQWLRSGHVVSGGSTLTMQVVRLLEPRPRTLAAKLIECLRALQLEWHFDKRQILAMYLRLAPYGGNLAGLRAAALAYLGHEPAQLTPAEAALLAVLPQAPTRLRPDRHAERAHAARDKLLRRIAAEGVIDAAQLHEALSEPLPTQRQPLPRLAEHLAARLRDPAQPEHASFVQRTLQTSVQRLADAALAGLNTRANIAVLVADYHSGSVIVYLGAADTRDPRRGGAQDLAQAWRSPGSTLKPAVYGLAFDELGLHPDTRLDDVPTRFGDYQPANFQDRYHGEVTLREALQRSLNVPAVAVLDALGAPLVAARLRQAGIALALPDGAQPGLPLVLGGVGTRLDDLLALYAGIAGGGEVRPLRLSPGQAPGTAVRLLSARAAQRLGDILEDAPPPPEAIPAAVSRQPRRIAYKTGTSYGFRDAWALGFDGRYVVGVWAGRPDGSPSPGRYGRNTAAPLLWQVFDLLPPAPRVRSGEADDAAPERWRQLGPLRSMARAAPLEIGFPPPGARLLVPPGTSLQLAARGGVRPLRWLVDGAPLPVGSLLRRSAAWTPLGAGSARITVIDAQGQSASAEVWVEP</sequence>
<dbReference type="InterPro" id="IPR012338">
    <property type="entry name" value="Beta-lactam/transpept-like"/>
</dbReference>
<dbReference type="Gene3D" id="3.40.710.10">
    <property type="entry name" value="DD-peptidase/beta-lactamase superfamily"/>
    <property type="match status" value="1"/>
</dbReference>
<dbReference type="SUPFAM" id="SSF53955">
    <property type="entry name" value="Lysozyme-like"/>
    <property type="match status" value="1"/>
</dbReference>
<dbReference type="UniPathway" id="UPA00219"/>
<evidence type="ECO:0000259" key="12">
    <source>
        <dbReference type="Pfam" id="PF00905"/>
    </source>
</evidence>
<dbReference type="AlphaFoldDB" id="A0A317MUP2"/>
<comment type="pathway">
    <text evidence="1">Cell wall biogenesis; peptidoglycan biosynthesis.</text>
</comment>
<comment type="catalytic activity">
    <reaction evidence="11">
        <text>[GlcNAc-(1-&gt;4)-Mur2Ac(oyl-L-Ala-gamma-D-Glu-L-Lys-D-Ala-D-Ala)](n)-di-trans,octa-cis-undecaprenyl diphosphate + beta-D-GlcNAc-(1-&gt;4)-Mur2Ac(oyl-L-Ala-gamma-D-Glu-L-Lys-D-Ala-D-Ala)-di-trans,octa-cis-undecaprenyl diphosphate = [GlcNAc-(1-&gt;4)-Mur2Ac(oyl-L-Ala-gamma-D-Glu-L-Lys-D-Ala-D-Ala)](n+1)-di-trans,octa-cis-undecaprenyl diphosphate + di-trans,octa-cis-undecaprenyl diphosphate + H(+)</text>
        <dbReference type="Rhea" id="RHEA:23708"/>
        <dbReference type="Rhea" id="RHEA-COMP:9602"/>
        <dbReference type="Rhea" id="RHEA-COMP:9603"/>
        <dbReference type="ChEBI" id="CHEBI:15378"/>
        <dbReference type="ChEBI" id="CHEBI:58405"/>
        <dbReference type="ChEBI" id="CHEBI:60033"/>
        <dbReference type="ChEBI" id="CHEBI:78435"/>
        <dbReference type="EC" id="2.4.99.28"/>
    </reaction>
</comment>
<dbReference type="InterPro" id="IPR001264">
    <property type="entry name" value="Glyco_trans_51"/>
</dbReference>
<evidence type="ECO:0000259" key="14">
    <source>
        <dbReference type="Pfam" id="PF06832"/>
    </source>
</evidence>
<keyword evidence="7" id="KW-0808">Transferase</keyword>
<keyword evidence="8" id="KW-0378">Hydrolase</keyword>
<proteinExistence type="inferred from homology"/>
<dbReference type="InterPro" id="IPR023346">
    <property type="entry name" value="Lysozyme-like_dom_sf"/>
</dbReference>
<keyword evidence="4" id="KW-0121">Carboxypeptidase</keyword>
<dbReference type="EMBL" id="QGTJ01000005">
    <property type="protein sequence ID" value="PWV61693.1"/>
    <property type="molecule type" value="Genomic_DNA"/>
</dbReference>
<dbReference type="InterPro" id="IPR050396">
    <property type="entry name" value="Glycosyltr_51/Transpeptidase"/>
</dbReference>
<evidence type="ECO:0000256" key="10">
    <source>
        <dbReference type="ARBA" id="ARBA00044770"/>
    </source>
</evidence>
<dbReference type="PANTHER" id="PTHR32282:SF15">
    <property type="entry name" value="PENICILLIN-BINDING PROTEIN 1C"/>
    <property type="match status" value="1"/>
</dbReference>
<gene>
    <name evidence="15" type="ORF">C7443_105121</name>
</gene>
<reference evidence="15 16" key="1">
    <citation type="submission" date="2018-05" db="EMBL/GenBank/DDBJ databases">
        <title>Genomic Encyclopedia of Type Strains, Phase IV (KMG-IV): sequencing the most valuable type-strain genomes for metagenomic binning, comparative biology and taxonomic classification.</title>
        <authorList>
            <person name="Goeker M."/>
        </authorList>
    </citation>
    <scope>NUCLEOTIDE SEQUENCE [LARGE SCALE GENOMIC DNA]</scope>
    <source>
        <strain evidence="15 16">DSM 23606</strain>
    </source>
</reference>
<name>A0A317MUP2_9GAMM</name>
<evidence type="ECO:0000256" key="8">
    <source>
        <dbReference type="ARBA" id="ARBA00022801"/>
    </source>
</evidence>
<evidence type="ECO:0000256" key="4">
    <source>
        <dbReference type="ARBA" id="ARBA00022645"/>
    </source>
</evidence>
<comment type="caution">
    <text evidence="15">The sequence shown here is derived from an EMBL/GenBank/DDBJ whole genome shotgun (WGS) entry which is preliminary data.</text>
</comment>
<dbReference type="Proteomes" id="UP000246569">
    <property type="component" value="Unassembled WGS sequence"/>
</dbReference>
<comment type="similarity">
    <text evidence="3">In the N-terminal section; belongs to the glycosyltransferase 51 family.</text>
</comment>
<dbReference type="EC" id="2.4.99.28" evidence="10"/>
<dbReference type="Pfam" id="PF00912">
    <property type="entry name" value="Transgly"/>
    <property type="match status" value="1"/>
</dbReference>
<evidence type="ECO:0000256" key="1">
    <source>
        <dbReference type="ARBA" id="ARBA00004752"/>
    </source>
</evidence>
<dbReference type="InterPro" id="IPR001460">
    <property type="entry name" value="PCN-bd_Tpept"/>
</dbReference>
<dbReference type="PANTHER" id="PTHR32282">
    <property type="entry name" value="BINDING PROTEIN TRANSPEPTIDASE, PUTATIVE-RELATED"/>
    <property type="match status" value="1"/>
</dbReference>